<dbReference type="GO" id="GO:0043625">
    <property type="term" value="C:delta DNA polymerase complex"/>
    <property type="evidence" value="ECO:0007669"/>
    <property type="project" value="TreeGrafter"/>
</dbReference>
<proteinExistence type="predicted"/>
<dbReference type="GO" id="GO:0006287">
    <property type="term" value="P:base-excision repair, gap-filling"/>
    <property type="evidence" value="ECO:0007669"/>
    <property type="project" value="TreeGrafter"/>
</dbReference>
<dbReference type="SUPFAM" id="SSF53098">
    <property type="entry name" value="Ribonuclease H-like"/>
    <property type="match status" value="1"/>
</dbReference>
<gene>
    <name evidence="3" type="primary">LOC106751523</name>
</gene>
<dbReference type="AlphaFoldDB" id="A0A6P3YDC1"/>
<dbReference type="Gene3D" id="2.40.50.730">
    <property type="match status" value="1"/>
</dbReference>
<dbReference type="FunFam" id="2.40.50.730:FF:000018">
    <property type="entry name" value="DNA polymerase"/>
    <property type="match status" value="1"/>
</dbReference>
<dbReference type="InterPro" id="IPR056447">
    <property type="entry name" value="REV3_N"/>
</dbReference>
<dbReference type="GO" id="GO:0045004">
    <property type="term" value="P:DNA replication proofreading"/>
    <property type="evidence" value="ECO:0007669"/>
    <property type="project" value="TreeGrafter"/>
</dbReference>
<evidence type="ECO:0000313" key="2">
    <source>
        <dbReference type="Proteomes" id="UP000515204"/>
    </source>
</evidence>
<dbReference type="InterPro" id="IPR050240">
    <property type="entry name" value="DNA_pol_type-B"/>
</dbReference>
<feature type="non-terminal residue" evidence="3">
    <location>
        <position position="119"/>
    </location>
</feature>
<dbReference type="GO" id="GO:0008296">
    <property type="term" value="F:3'-5'-DNA exonuclease activity"/>
    <property type="evidence" value="ECO:0007669"/>
    <property type="project" value="TreeGrafter"/>
</dbReference>
<dbReference type="Pfam" id="PF24065">
    <property type="entry name" value="REV3_N"/>
    <property type="match status" value="1"/>
</dbReference>
<dbReference type="Proteomes" id="UP000515204">
    <property type="component" value="Unplaced"/>
</dbReference>
<dbReference type="KEGG" id="dqu:106751523"/>
<dbReference type="GO" id="GO:0003887">
    <property type="term" value="F:DNA-directed DNA polymerase activity"/>
    <property type="evidence" value="ECO:0007669"/>
    <property type="project" value="TreeGrafter"/>
</dbReference>
<keyword evidence="2" id="KW-1185">Reference proteome</keyword>
<dbReference type="InterPro" id="IPR012337">
    <property type="entry name" value="RNaseH-like_sf"/>
</dbReference>
<organism evidence="2 3">
    <name type="scientific">Dinoponera quadriceps</name>
    <name type="common">South American ant</name>
    <dbReference type="NCBI Taxonomy" id="609295"/>
    <lineage>
        <taxon>Eukaryota</taxon>
        <taxon>Metazoa</taxon>
        <taxon>Ecdysozoa</taxon>
        <taxon>Arthropoda</taxon>
        <taxon>Hexapoda</taxon>
        <taxon>Insecta</taxon>
        <taxon>Pterygota</taxon>
        <taxon>Neoptera</taxon>
        <taxon>Endopterygota</taxon>
        <taxon>Hymenoptera</taxon>
        <taxon>Apocrita</taxon>
        <taxon>Aculeata</taxon>
        <taxon>Formicoidea</taxon>
        <taxon>Formicidae</taxon>
        <taxon>Ponerinae</taxon>
        <taxon>Ponerini</taxon>
        <taxon>Dinoponera</taxon>
    </lineage>
</organism>
<dbReference type="RefSeq" id="XP_014487909.1">
    <property type="nucleotide sequence ID" value="XM_014632423.1"/>
</dbReference>
<accession>A0A6P3YDC1</accession>
<dbReference type="PANTHER" id="PTHR10322">
    <property type="entry name" value="DNA POLYMERASE CATALYTIC SUBUNIT"/>
    <property type="match status" value="1"/>
</dbReference>
<dbReference type="PANTHER" id="PTHR10322:SF23">
    <property type="entry name" value="DNA POLYMERASE DELTA CATALYTIC SUBUNIT"/>
    <property type="match status" value="1"/>
</dbReference>
<name>A0A6P3YDC1_DINQU</name>
<dbReference type="GeneID" id="106751523"/>
<reference evidence="3" key="1">
    <citation type="submission" date="2025-08" db="UniProtKB">
        <authorList>
            <consortium name="RefSeq"/>
        </authorList>
    </citation>
    <scope>IDENTIFICATION</scope>
</reference>
<protein>
    <submittedName>
        <fullName evidence="3">DNA polymerase delta catalytic subunit-like</fullName>
    </submittedName>
</protein>
<feature type="domain" description="DNA polymerase zeta catalytic subunit N-terminal" evidence="1">
    <location>
        <begin position="46"/>
        <end position="87"/>
    </location>
</feature>
<evidence type="ECO:0000313" key="3">
    <source>
        <dbReference type="RefSeq" id="XP_014487909.1"/>
    </source>
</evidence>
<dbReference type="OrthoDB" id="2414538at2759"/>
<sequence>MATLNLASDEILVGEGHEQENTFAKWNRVPVSSLNPQTDILLFQQIEIDHYIGKPLPGMPGSKVGPVPIMRMFGVTEQGNSVCCHVHGFCPYLFISAPSKFTNHHCKPFKVCKSFCILI</sequence>
<dbReference type="GO" id="GO:0006297">
    <property type="term" value="P:nucleotide-excision repair, DNA gap filling"/>
    <property type="evidence" value="ECO:0007669"/>
    <property type="project" value="TreeGrafter"/>
</dbReference>
<evidence type="ECO:0000259" key="1">
    <source>
        <dbReference type="Pfam" id="PF24065"/>
    </source>
</evidence>